<evidence type="ECO:0000256" key="1">
    <source>
        <dbReference type="SAM" id="Coils"/>
    </source>
</evidence>
<evidence type="ECO:0000313" key="2">
    <source>
        <dbReference type="EMBL" id="MDI9241623.1"/>
    </source>
</evidence>
<comment type="caution">
    <text evidence="2">The sequence shown here is derived from an EMBL/GenBank/DDBJ whole genome shotgun (WGS) entry which is preliminary data.</text>
</comment>
<dbReference type="GO" id="GO:0003700">
    <property type="term" value="F:DNA-binding transcription factor activity"/>
    <property type="evidence" value="ECO:0007669"/>
    <property type="project" value="InterPro"/>
</dbReference>
<dbReference type="EMBL" id="JASGBQ010000003">
    <property type="protein sequence ID" value="MDI9241623.1"/>
    <property type="molecule type" value="Genomic_DNA"/>
</dbReference>
<name>A0AAP4BB28_9FIRM</name>
<evidence type="ECO:0000313" key="3">
    <source>
        <dbReference type="Proteomes" id="UP001300383"/>
    </source>
</evidence>
<proteinExistence type="predicted"/>
<sequence length="48" mass="5849">MDKDSRREETLQERIQNLEAENERLYQIVRQLNSTLQRLIDAYIQPET</sequence>
<dbReference type="Proteomes" id="UP001300383">
    <property type="component" value="Unassembled WGS sequence"/>
</dbReference>
<dbReference type="RefSeq" id="WP_283230130.1">
    <property type="nucleotide sequence ID" value="NZ_JASGBQ010000003.1"/>
</dbReference>
<dbReference type="Gene3D" id="1.20.5.170">
    <property type="match status" value="1"/>
</dbReference>
<organism evidence="2 3">
    <name type="scientific">Fusibacillus kribbianus</name>
    <dbReference type="NCBI Taxonomy" id="3044208"/>
    <lineage>
        <taxon>Bacteria</taxon>
        <taxon>Bacillati</taxon>
        <taxon>Bacillota</taxon>
        <taxon>Clostridia</taxon>
        <taxon>Lachnospirales</taxon>
        <taxon>Lachnospiraceae</taxon>
        <taxon>Fusibacillus</taxon>
    </lineage>
</organism>
<dbReference type="AlphaFoldDB" id="A0AAP4BB28"/>
<feature type="coiled-coil region" evidence="1">
    <location>
        <begin position="1"/>
        <end position="35"/>
    </location>
</feature>
<keyword evidence="1" id="KW-0175">Coiled coil</keyword>
<accession>A0AAP4BB28</accession>
<gene>
    <name evidence="2" type="ORF">QJ036_03905</name>
</gene>
<protein>
    <submittedName>
        <fullName evidence="2">Uncharacterized protein</fullName>
    </submittedName>
</protein>
<reference evidence="2 3" key="1">
    <citation type="submission" date="2023-05" db="EMBL/GenBank/DDBJ databases">
        <title>[ruminococcus] sp. nov., isolated from a pig farm feces dump.</title>
        <authorList>
            <person name="Chang Y.-H."/>
        </authorList>
    </citation>
    <scope>NUCLEOTIDE SEQUENCE [LARGE SCALE GENOMIC DNA]</scope>
    <source>
        <strain evidence="2 3">YH-rum2234</strain>
    </source>
</reference>
<keyword evidence="3" id="KW-1185">Reference proteome</keyword>